<dbReference type="PANTHER" id="PTHR34406:SF1">
    <property type="entry name" value="PROTEIN YCEI"/>
    <property type="match status" value="1"/>
</dbReference>
<accession>A0A1H0CYR6</accession>
<dbReference type="AlphaFoldDB" id="A0A1H0CYR6"/>
<proteinExistence type="inferred from homology"/>
<dbReference type="OrthoDB" id="9811006at2"/>
<dbReference type="SUPFAM" id="SSF101874">
    <property type="entry name" value="YceI-like"/>
    <property type="match status" value="1"/>
</dbReference>
<dbReference type="EMBL" id="LT629701">
    <property type="protein sequence ID" value="SDN63009.1"/>
    <property type="molecule type" value="Genomic_DNA"/>
</dbReference>
<dbReference type="PANTHER" id="PTHR34406">
    <property type="entry name" value="PROTEIN YCEI"/>
    <property type="match status" value="1"/>
</dbReference>
<sequence>MSTALQIPGYVAGTWAVDPVHSSVEFSVRHMMVSKVRGRFTQFSGTLVTAENPLESSVTAEIDLDSIDTSNQQRDAHIRSKDFFDVETFPTMSYRSTGLRAEGENFVVSGELTLHGVTREVPLALELNGFGPDAYGGTRAGFSATATISRNDFGIDIAMPMDGGGVVVGDKVQIFLEIQVVLQES</sequence>
<evidence type="ECO:0000313" key="3">
    <source>
        <dbReference type="EMBL" id="SDN63009.1"/>
    </source>
</evidence>
<dbReference type="InterPro" id="IPR007372">
    <property type="entry name" value="Lipid/polyisoprenoid-bd_YceI"/>
</dbReference>
<organism evidence="3 4">
    <name type="scientific">Allokutzneria albata</name>
    <name type="common">Kibdelosporangium albatum</name>
    <dbReference type="NCBI Taxonomy" id="211114"/>
    <lineage>
        <taxon>Bacteria</taxon>
        <taxon>Bacillati</taxon>
        <taxon>Actinomycetota</taxon>
        <taxon>Actinomycetes</taxon>
        <taxon>Pseudonocardiales</taxon>
        <taxon>Pseudonocardiaceae</taxon>
        <taxon>Allokutzneria</taxon>
    </lineage>
</organism>
<dbReference type="Gene3D" id="2.40.128.110">
    <property type="entry name" value="Lipid/polyisoprenoid-binding, YceI-like"/>
    <property type="match status" value="1"/>
</dbReference>
<dbReference type="Pfam" id="PF04264">
    <property type="entry name" value="YceI"/>
    <property type="match status" value="1"/>
</dbReference>
<evidence type="ECO:0000259" key="2">
    <source>
        <dbReference type="SMART" id="SM00867"/>
    </source>
</evidence>
<feature type="domain" description="Lipid/polyisoprenoid-binding YceI-like" evidence="2">
    <location>
        <begin position="14"/>
        <end position="181"/>
    </location>
</feature>
<reference evidence="3 4" key="1">
    <citation type="submission" date="2016-10" db="EMBL/GenBank/DDBJ databases">
        <authorList>
            <person name="de Groot N.N."/>
        </authorList>
    </citation>
    <scope>NUCLEOTIDE SEQUENCE [LARGE SCALE GENOMIC DNA]</scope>
    <source>
        <strain evidence="3 4">DSM 44149</strain>
    </source>
</reference>
<dbReference type="RefSeq" id="WP_030428554.1">
    <property type="nucleotide sequence ID" value="NZ_JOEF01000004.1"/>
</dbReference>
<keyword evidence="4" id="KW-1185">Reference proteome</keyword>
<comment type="similarity">
    <text evidence="1">Belongs to the UPF0312 family.</text>
</comment>
<dbReference type="eggNOG" id="COG2353">
    <property type="taxonomic scope" value="Bacteria"/>
</dbReference>
<protein>
    <submittedName>
        <fullName evidence="3">Polyisoprenoid-binding protein YceI</fullName>
    </submittedName>
</protein>
<evidence type="ECO:0000313" key="4">
    <source>
        <dbReference type="Proteomes" id="UP000183376"/>
    </source>
</evidence>
<dbReference type="STRING" id="211114.SAMN04489726_7490"/>
<dbReference type="SMART" id="SM00867">
    <property type="entry name" value="YceI"/>
    <property type="match status" value="1"/>
</dbReference>
<name>A0A1H0CYR6_ALLAB</name>
<dbReference type="InterPro" id="IPR036761">
    <property type="entry name" value="TTHA0802/YceI-like_sf"/>
</dbReference>
<dbReference type="Proteomes" id="UP000183376">
    <property type="component" value="Chromosome I"/>
</dbReference>
<gene>
    <name evidence="3" type="ORF">SAMN04489726_7490</name>
</gene>
<evidence type="ECO:0000256" key="1">
    <source>
        <dbReference type="ARBA" id="ARBA00008812"/>
    </source>
</evidence>